<dbReference type="Proteomes" id="UP001652662">
    <property type="component" value="Unplaced"/>
</dbReference>
<keyword evidence="2" id="KW-0472">Membrane</keyword>
<dbReference type="GeneID" id="139081682"/>
<evidence type="ECO:0000256" key="2">
    <source>
        <dbReference type="SAM" id="Phobius"/>
    </source>
</evidence>
<name>A0ABM4NHA5_EQUPR</name>
<organism evidence="3 4">
    <name type="scientific">Equus przewalskii</name>
    <name type="common">Przewalski's horse</name>
    <name type="synonym">Equus caballus przewalskii</name>
    <dbReference type="NCBI Taxonomy" id="9798"/>
    <lineage>
        <taxon>Eukaryota</taxon>
        <taxon>Metazoa</taxon>
        <taxon>Chordata</taxon>
        <taxon>Craniata</taxon>
        <taxon>Vertebrata</taxon>
        <taxon>Euteleostomi</taxon>
        <taxon>Mammalia</taxon>
        <taxon>Eutheria</taxon>
        <taxon>Laurasiatheria</taxon>
        <taxon>Perissodactyla</taxon>
        <taxon>Equidae</taxon>
        <taxon>Equus</taxon>
    </lineage>
</organism>
<keyword evidence="2" id="KW-1133">Transmembrane helix</keyword>
<sequence>MGQHEIRERTSVRVGKLESLLRLALPPSPKVIRAQAQTAEDSLETECPVQRNTRRRARSCLGSALWPHQQRWLSSSTPRRAGARRRGARAGGGDRKGRGVWSIPFFRKTQCLPGQLLRSPHKLQRRPSSRSAPLRASLASPKLQLGPGAPPGWRGARSGAAATLAPGPASAAQPPLSARAAGGSEDSRRRPGRRSHAPSPHPLPLALKRQQAERAGVRSWRQEIRCLGLQLNEDRPFHDAYFLFFILCSLSIAWALVNYHKVYHRPESVSEDVFWNWQKDPVERWQHPHPGYFTLT</sequence>
<dbReference type="RefSeq" id="XP_070464324.1">
    <property type="nucleotide sequence ID" value="XM_070608223.1"/>
</dbReference>
<keyword evidence="3" id="KW-1185">Reference proteome</keyword>
<reference evidence="4" key="1">
    <citation type="submission" date="2025-08" db="UniProtKB">
        <authorList>
            <consortium name="RefSeq"/>
        </authorList>
    </citation>
    <scope>IDENTIFICATION</scope>
    <source>
        <tissue evidence="4">Blood</tissue>
    </source>
</reference>
<proteinExistence type="predicted"/>
<protein>
    <submittedName>
        <fullName evidence="4">Uncharacterized protein</fullName>
    </submittedName>
</protein>
<feature type="compositionally biased region" description="Low complexity" evidence="1">
    <location>
        <begin position="151"/>
        <end position="172"/>
    </location>
</feature>
<evidence type="ECO:0000313" key="4">
    <source>
        <dbReference type="RefSeq" id="XP_070464324.1"/>
    </source>
</evidence>
<gene>
    <name evidence="4" type="primary">LOC139081682</name>
</gene>
<feature type="region of interest" description="Disordered" evidence="1">
    <location>
        <begin position="71"/>
        <end position="99"/>
    </location>
</feature>
<evidence type="ECO:0000313" key="3">
    <source>
        <dbReference type="Proteomes" id="UP001652662"/>
    </source>
</evidence>
<evidence type="ECO:0000256" key="1">
    <source>
        <dbReference type="SAM" id="MobiDB-lite"/>
    </source>
</evidence>
<keyword evidence="2" id="KW-0812">Transmembrane</keyword>
<feature type="region of interest" description="Disordered" evidence="1">
    <location>
        <begin position="116"/>
        <end position="206"/>
    </location>
</feature>
<accession>A0ABM4NHA5</accession>
<feature type="transmembrane region" description="Helical" evidence="2">
    <location>
        <begin position="240"/>
        <end position="257"/>
    </location>
</feature>
<feature type="compositionally biased region" description="Basic residues" evidence="1">
    <location>
        <begin position="119"/>
        <end position="128"/>
    </location>
</feature>
<feature type="compositionally biased region" description="Low complexity" evidence="1">
    <location>
        <begin position="129"/>
        <end position="141"/>
    </location>
</feature>